<dbReference type="PANTHER" id="PTHR21174">
    <property type="match status" value="1"/>
</dbReference>
<keyword evidence="2" id="KW-1185">Reference proteome</keyword>
<dbReference type="Gene3D" id="1.10.3210.10">
    <property type="entry name" value="Hypothetical protein af1432"/>
    <property type="match status" value="1"/>
</dbReference>
<dbReference type="PANTHER" id="PTHR21174:SF0">
    <property type="entry name" value="HD PHOSPHOHYDROLASE FAMILY PROTEIN-RELATED"/>
    <property type="match status" value="1"/>
</dbReference>
<reference evidence="1 2" key="1">
    <citation type="submission" date="2019-03" db="EMBL/GenBank/DDBJ databases">
        <title>Genomic Encyclopedia of Type Strains, Phase III (KMG-III): the genomes of soil and plant-associated and newly described type strains.</title>
        <authorList>
            <person name="Whitman W."/>
        </authorList>
    </citation>
    <scope>NUCLEOTIDE SEQUENCE [LARGE SCALE GENOMIC DNA]</scope>
    <source>
        <strain evidence="1 2">CGMCC 1.12801</strain>
    </source>
</reference>
<dbReference type="SUPFAM" id="SSF109604">
    <property type="entry name" value="HD-domain/PDEase-like"/>
    <property type="match status" value="1"/>
</dbReference>
<name>A0A4R7CVA7_9SPHI</name>
<gene>
    <name evidence="1" type="ORF">B0I21_107105</name>
</gene>
<proteinExistence type="predicted"/>
<evidence type="ECO:0000313" key="2">
    <source>
        <dbReference type="Proteomes" id="UP000294752"/>
    </source>
</evidence>
<dbReference type="AlphaFoldDB" id="A0A4R7CVA7"/>
<dbReference type="InterPro" id="IPR009218">
    <property type="entry name" value="HD_phosphohydro"/>
</dbReference>
<organism evidence="1 2">
    <name type="scientific">Sphingobacterium paludis</name>
    <dbReference type="NCBI Taxonomy" id="1476465"/>
    <lineage>
        <taxon>Bacteria</taxon>
        <taxon>Pseudomonadati</taxon>
        <taxon>Bacteroidota</taxon>
        <taxon>Sphingobacteriia</taxon>
        <taxon>Sphingobacteriales</taxon>
        <taxon>Sphingobacteriaceae</taxon>
        <taxon>Sphingobacterium</taxon>
    </lineage>
</organism>
<dbReference type="EMBL" id="SNZV01000007">
    <property type="protein sequence ID" value="TDS11762.1"/>
    <property type="molecule type" value="Genomic_DNA"/>
</dbReference>
<dbReference type="OrthoDB" id="5728337at2"/>
<accession>A0A4R7CVA7</accession>
<comment type="caution">
    <text evidence="1">The sequence shown here is derived from an EMBL/GenBank/DDBJ whole genome shotgun (WGS) entry which is preliminary data.</text>
</comment>
<protein>
    <recommendedName>
        <fullName evidence="3">HD domain-containing protein</fullName>
    </recommendedName>
</protein>
<dbReference type="RefSeq" id="WP_133641222.1">
    <property type="nucleotide sequence ID" value="NZ_SNZV01000007.1"/>
</dbReference>
<dbReference type="Proteomes" id="UP000294752">
    <property type="component" value="Unassembled WGS sequence"/>
</dbReference>
<evidence type="ECO:0000313" key="1">
    <source>
        <dbReference type="EMBL" id="TDS11762.1"/>
    </source>
</evidence>
<evidence type="ECO:0008006" key="3">
    <source>
        <dbReference type="Google" id="ProtNLM"/>
    </source>
</evidence>
<sequence length="202" mass="23575">MNYDLVLAEMEDFIGLFFDKHAHQSHAFHNRAHLDEVVAAVEEIADFYKLAAEHRFILKSAAYFHDIAYIAEGPDGHEWKSARMAKEFLASFSLPTPVVQSVENCIMATRNKQHPNTFLEAILCDADLVHIGKENFEECNLNRYVEILNLRHREFDSGVWMAISLHFLQQHQFYTHYVRAKYESGKQKNIRSLKQKLQYDTV</sequence>